<reference evidence="7 8" key="1">
    <citation type="submission" date="2024-10" db="EMBL/GenBank/DDBJ databases">
        <title>The Natural Products Discovery Center: Release of the First 8490 Sequenced Strains for Exploring Actinobacteria Biosynthetic Diversity.</title>
        <authorList>
            <person name="Kalkreuter E."/>
            <person name="Kautsar S.A."/>
            <person name="Yang D."/>
            <person name="Bader C.D."/>
            <person name="Teijaro C.N."/>
            <person name="Fluegel L."/>
            <person name="Davis C.M."/>
            <person name="Simpson J.R."/>
            <person name="Lauterbach L."/>
            <person name="Steele A.D."/>
            <person name="Gui C."/>
            <person name="Meng S."/>
            <person name="Li G."/>
            <person name="Viehrig K."/>
            <person name="Ye F."/>
            <person name="Su P."/>
            <person name="Kiefer A.F."/>
            <person name="Nichols A."/>
            <person name="Cepeda A.J."/>
            <person name="Yan W."/>
            <person name="Fan B."/>
            <person name="Jiang Y."/>
            <person name="Adhikari A."/>
            <person name="Zheng C.-J."/>
            <person name="Schuster L."/>
            <person name="Cowan T.M."/>
            <person name="Smanski M.J."/>
            <person name="Chevrette M.G."/>
            <person name="De Carvalho L.P.S."/>
            <person name="Shen B."/>
        </authorList>
    </citation>
    <scope>NUCLEOTIDE SEQUENCE [LARGE SCALE GENOMIC DNA]</scope>
    <source>
        <strain evidence="7 8">NPDC002593</strain>
    </source>
</reference>
<evidence type="ECO:0000313" key="7">
    <source>
        <dbReference type="EMBL" id="MFF3573021.1"/>
    </source>
</evidence>
<dbReference type="Proteomes" id="UP001601992">
    <property type="component" value="Unassembled WGS sequence"/>
</dbReference>
<name>A0ABW6SCW2_9NOCA</name>
<dbReference type="Pfam" id="PF01810">
    <property type="entry name" value="LysE"/>
    <property type="match status" value="1"/>
</dbReference>
<keyword evidence="4 6" id="KW-1133">Transmembrane helix</keyword>
<feature type="transmembrane region" description="Helical" evidence="6">
    <location>
        <begin position="62"/>
        <end position="86"/>
    </location>
</feature>
<evidence type="ECO:0000256" key="5">
    <source>
        <dbReference type="ARBA" id="ARBA00023136"/>
    </source>
</evidence>
<dbReference type="RefSeq" id="WP_051193045.1">
    <property type="nucleotide sequence ID" value="NZ_JBIAQY010000016.1"/>
</dbReference>
<keyword evidence="5 6" id="KW-0472">Membrane</keyword>
<evidence type="ECO:0000256" key="1">
    <source>
        <dbReference type="ARBA" id="ARBA00004651"/>
    </source>
</evidence>
<dbReference type="PANTHER" id="PTHR30086">
    <property type="entry name" value="ARGININE EXPORTER PROTEIN ARGO"/>
    <property type="match status" value="1"/>
</dbReference>
<dbReference type="PANTHER" id="PTHR30086:SF20">
    <property type="entry name" value="ARGININE EXPORTER PROTEIN ARGO-RELATED"/>
    <property type="match status" value="1"/>
</dbReference>
<organism evidence="7 8">
    <name type="scientific">Nocardia jiangxiensis</name>
    <dbReference type="NCBI Taxonomy" id="282685"/>
    <lineage>
        <taxon>Bacteria</taxon>
        <taxon>Bacillati</taxon>
        <taxon>Actinomycetota</taxon>
        <taxon>Actinomycetes</taxon>
        <taxon>Mycobacteriales</taxon>
        <taxon>Nocardiaceae</taxon>
        <taxon>Nocardia</taxon>
    </lineage>
</organism>
<protein>
    <submittedName>
        <fullName evidence="7">LysE family translocator</fullName>
    </submittedName>
</protein>
<feature type="transmembrane region" description="Helical" evidence="6">
    <location>
        <begin position="38"/>
        <end position="56"/>
    </location>
</feature>
<keyword evidence="8" id="KW-1185">Reference proteome</keyword>
<keyword evidence="2" id="KW-1003">Cell membrane</keyword>
<keyword evidence="3 6" id="KW-0812">Transmembrane</keyword>
<comment type="subcellular location">
    <subcellularLocation>
        <location evidence="1">Cell membrane</location>
        <topology evidence="1">Multi-pass membrane protein</topology>
    </subcellularLocation>
</comment>
<evidence type="ECO:0000313" key="8">
    <source>
        <dbReference type="Proteomes" id="UP001601992"/>
    </source>
</evidence>
<evidence type="ECO:0000256" key="2">
    <source>
        <dbReference type="ARBA" id="ARBA00022475"/>
    </source>
</evidence>
<sequence length="209" mass="21321">MSIAQVCGVGGAMLLGAMSPGPDFLIVTRNAMLSGRRAGMASAAGVALGVFVWAVLSGLGVAGLLAASAAAFTVVKLAGAVYLCYLGVRALLAARRGAYDTAAEQVSADPVGVRAGFRQGLLNNLLNPKAAVFFVALLPQFLPASPSLADTAQVAVAATVVTLAWFVVLAVGIATLRRVFTRRRVRQVIDAAMGTLLVGLGVRIALQSN</sequence>
<gene>
    <name evidence="7" type="ORF">ACFYXQ_35185</name>
</gene>
<dbReference type="EMBL" id="JBIAQY010000016">
    <property type="protein sequence ID" value="MFF3573021.1"/>
    <property type="molecule type" value="Genomic_DNA"/>
</dbReference>
<accession>A0ABW6SCW2</accession>
<evidence type="ECO:0000256" key="3">
    <source>
        <dbReference type="ARBA" id="ARBA00022692"/>
    </source>
</evidence>
<feature type="transmembrane region" description="Helical" evidence="6">
    <location>
        <begin position="154"/>
        <end position="176"/>
    </location>
</feature>
<evidence type="ECO:0000256" key="4">
    <source>
        <dbReference type="ARBA" id="ARBA00022989"/>
    </source>
</evidence>
<evidence type="ECO:0000256" key="6">
    <source>
        <dbReference type="SAM" id="Phobius"/>
    </source>
</evidence>
<dbReference type="InterPro" id="IPR001123">
    <property type="entry name" value="LeuE-type"/>
</dbReference>
<feature type="transmembrane region" description="Helical" evidence="6">
    <location>
        <begin position="124"/>
        <end position="142"/>
    </location>
</feature>
<dbReference type="PIRSF" id="PIRSF006324">
    <property type="entry name" value="LeuE"/>
    <property type="match status" value="1"/>
</dbReference>
<comment type="caution">
    <text evidence="7">The sequence shown here is derived from an EMBL/GenBank/DDBJ whole genome shotgun (WGS) entry which is preliminary data.</text>
</comment>
<proteinExistence type="predicted"/>